<sequence length="832" mass="87011">MLPRQLSPGRLAGLTLLVAALYVAGAQLAFHAAVVSGTACPVWPATAIALVATIRFGTAALPGIVIGCVVANGSRPIPALAVALIIAGNVLEPLIAVTILRRRRVDTGFGAPQDVVVFAGAVCVGAAASALGGVGGLLLTGVVASADALPTAGLWWLGNVCGALCTAPLVLVRRERGHASRTEELLVPAAAAGIGTVVLGTPDTQVYAVFPILIWAGLRLGPRGAAGVALILSALTVGHAARGNGPFVQDTVTSSLLTSQGFILVTALTTLLLASITGERRRAGLRLARSEQAKRALADEQAALRRVAEAAARNIAAEPTFALAAREIAELLDLDLGVVVHFRDEHTVLVHGEFGRLSRPGRANAVMPIEPGGLAAQVRVGRTTRHDEREVPAPSLLPFLQRVGAPVVVADEVWGAVIVATTSRTTLPADTEERVERFAGLVSLAVANAQSRERLTAQATTDPLTGLLNHRAFHERLHEEVERAERHGRALAVAVFDIDHFKAVNDAHGHAAGDRVLAEAARCLRATARHGEPVGRVGGDELAVIMPEVDGLGAFAAADRMRRSIVHGDFGDLGPITASAGTCDLALGASAEGLLRLADGALYWAKAHGRNVAFRYTPEIVEELSAAERADRLARSQALSGVRALARAIDAKDPSTTLHSERVAELAVRLAQVAGWTPARVALLREAALVHDVGKIGVPDAVLFKRGRLSAAEMALVRRHADLGAQIASEVLGAEQAAWVRGHHERHDGRGYPDGLRAGGVPAGARLLALADAWDAMTRARVYRAPMPPELAWAEVRGQRGRQFDPAAVDLLGELWAAGELDDVPVAAVALR</sequence>
<dbReference type="Gene3D" id="3.30.70.270">
    <property type="match status" value="1"/>
</dbReference>
<dbReference type="Gene3D" id="1.10.3210.10">
    <property type="entry name" value="Hypothetical protein af1432"/>
    <property type="match status" value="1"/>
</dbReference>
<dbReference type="SUPFAM" id="SSF55073">
    <property type="entry name" value="Nucleotide cyclase"/>
    <property type="match status" value="1"/>
</dbReference>
<dbReference type="GO" id="GO:1902201">
    <property type="term" value="P:negative regulation of bacterial-type flagellum-dependent cell motility"/>
    <property type="evidence" value="ECO:0007669"/>
    <property type="project" value="TreeGrafter"/>
</dbReference>
<dbReference type="CDD" id="cd00077">
    <property type="entry name" value="HDc"/>
    <property type="match status" value="1"/>
</dbReference>
<gene>
    <name evidence="10" type="ORF">DSM112329_01072</name>
</gene>
<dbReference type="SUPFAM" id="SSF55781">
    <property type="entry name" value="GAF domain-like"/>
    <property type="match status" value="1"/>
</dbReference>
<dbReference type="NCBIfam" id="TIGR00254">
    <property type="entry name" value="GGDEF"/>
    <property type="match status" value="1"/>
</dbReference>
<dbReference type="InterPro" id="IPR050469">
    <property type="entry name" value="Diguanylate_Cyclase"/>
</dbReference>
<dbReference type="SMART" id="SM00065">
    <property type="entry name" value="GAF"/>
    <property type="match status" value="1"/>
</dbReference>
<dbReference type="SMART" id="SM00267">
    <property type="entry name" value="GGDEF"/>
    <property type="match status" value="1"/>
</dbReference>
<protein>
    <recommendedName>
        <fullName evidence="11">Diguanylate cyclase</fullName>
    </recommendedName>
</protein>
<keyword evidence="3 6" id="KW-0812">Transmembrane</keyword>
<dbReference type="InterPro" id="IPR000160">
    <property type="entry name" value="GGDEF_dom"/>
</dbReference>
<proteinExistence type="predicted"/>
<dbReference type="PROSITE" id="PS50887">
    <property type="entry name" value="GGDEF"/>
    <property type="match status" value="1"/>
</dbReference>
<feature type="transmembrane region" description="Helical" evidence="6">
    <location>
        <begin position="47"/>
        <end position="70"/>
    </location>
</feature>
<feature type="domain" description="GGDEF" evidence="7">
    <location>
        <begin position="489"/>
        <end position="618"/>
    </location>
</feature>
<dbReference type="GO" id="GO:0043709">
    <property type="term" value="P:cell adhesion involved in single-species biofilm formation"/>
    <property type="evidence" value="ECO:0007669"/>
    <property type="project" value="TreeGrafter"/>
</dbReference>
<dbReference type="GO" id="GO:0052621">
    <property type="term" value="F:diguanylate cyclase activity"/>
    <property type="evidence" value="ECO:0007669"/>
    <property type="project" value="TreeGrafter"/>
</dbReference>
<evidence type="ECO:0000256" key="4">
    <source>
        <dbReference type="ARBA" id="ARBA00022989"/>
    </source>
</evidence>
<keyword evidence="5 6" id="KW-0472">Membrane</keyword>
<evidence type="ECO:0000256" key="2">
    <source>
        <dbReference type="ARBA" id="ARBA00022475"/>
    </source>
</evidence>
<dbReference type="CDD" id="cd01949">
    <property type="entry name" value="GGDEF"/>
    <property type="match status" value="1"/>
</dbReference>
<dbReference type="InterPro" id="IPR003018">
    <property type="entry name" value="GAF"/>
</dbReference>
<feature type="domain" description="HD-GYP" evidence="9">
    <location>
        <begin position="634"/>
        <end position="828"/>
    </location>
</feature>
<feature type="transmembrane region" description="Helical" evidence="6">
    <location>
        <begin position="191"/>
        <end position="217"/>
    </location>
</feature>
<evidence type="ECO:0008006" key="11">
    <source>
        <dbReference type="Google" id="ProtNLM"/>
    </source>
</evidence>
<dbReference type="Pfam" id="PF13487">
    <property type="entry name" value="HD_5"/>
    <property type="match status" value="1"/>
</dbReference>
<accession>A0AAU7ARX0</accession>
<dbReference type="InterPro" id="IPR029016">
    <property type="entry name" value="GAF-like_dom_sf"/>
</dbReference>
<dbReference type="FunFam" id="3.30.70.270:FF:000001">
    <property type="entry name" value="Diguanylate cyclase domain protein"/>
    <property type="match status" value="1"/>
</dbReference>
<dbReference type="KEGG" id="parq:DSM112329_01072"/>
<evidence type="ECO:0000313" key="10">
    <source>
        <dbReference type="EMBL" id="XAY04241.1"/>
    </source>
</evidence>
<dbReference type="SMART" id="SM00471">
    <property type="entry name" value="HDc"/>
    <property type="match status" value="1"/>
</dbReference>
<reference evidence="10" key="1">
    <citation type="submission" date="2022-12" db="EMBL/GenBank/DDBJ databases">
        <title>Paraconexibacter alkalitolerans sp. nov. and Baekduia alba sp. nov., isolated from soil and emended description of the genera Paraconexibacter (Chun et al., 2020) and Baekduia (An et al., 2020).</title>
        <authorList>
            <person name="Vieira S."/>
            <person name="Huber K.J."/>
            <person name="Geppert A."/>
            <person name="Wolf J."/>
            <person name="Neumann-Schaal M."/>
            <person name="Muesken M."/>
            <person name="Overmann J."/>
        </authorList>
    </citation>
    <scope>NUCLEOTIDE SEQUENCE</scope>
    <source>
        <strain evidence="10">AEG42_29</strain>
    </source>
</reference>
<evidence type="ECO:0000256" key="6">
    <source>
        <dbReference type="SAM" id="Phobius"/>
    </source>
</evidence>
<evidence type="ECO:0000259" key="8">
    <source>
        <dbReference type="PROSITE" id="PS51831"/>
    </source>
</evidence>
<dbReference type="InterPro" id="IPR003607">
    <property type="entry name" value="HD/PDEase_dom"/>
</dbReference>
<keyword evidence="4 6" id="KW-1133">Transmembrane helix</keyword>
<dbReference type="PROSITE" id="PS51832">
    <property type="entry name" value="HD_GYP"/>
    <property type="match status" value="1"/>
</dbReference>
<dbReference type="PANTHER" id="PTHR45138">
    <property type="entry name" value="REGULATORY COMPONENTS OF SENSORY TRANSDUCTION SYSTEM"/>
    <property type="match status" value="1"/>
</dbReference>
<dbReference type="Pfam" id="PF00990">
    <property type="entry name" value="GGDEF"/>
    <property type="match status" value="1"/>
</dbReference>
<dbReference type="SUPFAM" id="SSF109604">
    <property type="entry name" value="HD-domain/PDEase-like"/>
    <property type="match status" value="1"/>
</dbReference>
<dbReference type="Pfam" id="PF05231">
    <property type="entry name" value="MASE1"/>
    <property type="match status" value="1"/>
</dbReference>
<name>A0AAU7ARX0_9ACTN</name>
<evidence type="ECO:0000259" key="9">
    <source>
        <dbReference type="PROSITE" id="PS51832"/>
    </source>
</evidence>
<feature type="transmembrane region" description="Helical" evidence="6">
    <location>
        <begin position="115"/>
        <end position="140"/>
    </location>
</feature>
<dbReference type="AlphaFoldDB" id="A0AAU7ARX0"/>
<dbReference type="RefSeq" id="WP_354700783.1">
    <property type="nucleotide sequence ID" value="NZ_CP114014.1"/>
</dbReference>
<dbReference type="EMBL" id="CP114014">
    <property type="protein sequence ID" value="XAY04241.1"/>
    <property type="molecule type" value="Genomic_DNA"/>
</dbReference>
<feature type="transmembrane region" description="Helical" evidence="6">
    <location>
        <begin position="77"/>
        <end position="100"/>
    </location>
</feature>
<dbReference type="InterPro" id="IPR007895">
    <property type="entry name" value="MASE1"/>
</dbReference>
<dbReference type="InterPro" id="IPR006674">
    <property type="entry name" value="HD_domain"/>
</dbReference>
<evidence type="ECO:0000256" key="5">
    <source>
        <dbReference type="ARBA" id="ARBA00023136"/>
    </source>
</evidence>
<dbReference type="PROSITE" id="PS51831">
    <property type="entry name" value="HD"/>
    <property type="match status" value="1"/>
</dbReference>
<dbReference type="InterPro" id="IPR029787">
    <property type="entry name" value="Nucleotide_cyclase"/>
</dbReference>
<dbReference type="InterPro" id="IPR043128">
    <property type="entry name" value="Rev_trsase/Diguanyl_cyclase"/>
</dbReference>
<feature type="domain" description="HD" evidence="8">
    <location>
        <begin position="656"/>
        <end position="777"/>
    </location>
</feature>
<evidence type="ECO:0000259" key="7">
    <source>
        <dbReference type="PROSITE" id="PS50887"/>
    </source>
</evidence>
<dbReference type="Gene3D" id="3.30.450.40">
    <property type="match status" value="1"/>
</dbReference>
<dbReference type="PANTHER" id="PTHR45138:SF9">
    <property type="entry name" value="DIGUANYLATE CYCLASE DGCM-RELATED"/>
    <property type="match status" value="1"/>
</dbReference>
<dbReference type="InterPro" id="IPR037522">
    <property type="entry name" value="HD_GYP_dom"/>
</dbReference>
<dbReference type="GO" id="GO:0005886">
    <property type="term" value="C:plasma membrane"/>
    <property type="evidence" value="ECO:0007669"/>
    <property type="project" value="UniProtKB-SubCell"/>
</dbReference>
<comment type="subcellular location">
    <subcellularLocation>
        <location evidence="1">Cell membrane</location>
        <topology evidence="1">Multi-pass membrane protein</topology>
    </subcellularLocation>
</comment>
<feature type="transmembrane region" description="Helical" evidence="6">
    <location>
        <begin position="261"/>
        <end position="278"/>
    </location>
</feature>
<organism evidence="10">
    <name type="scientific">Paraconexibacter sp. AEG42_29</name>
    <dbReference type="NCBI Taxonomy" id="2997339"/>
    <lineage>
        <taxon>Bacteria</taxon>
        <taxon>Bacillati</taxon>
        <taxon>Actinomycetota</taxon>
        <taxon>Thermoleophilia</taxon>
        <taxon>Solirubrobacterales</taxon>
        <taxon>Paraconexibacteraceae</taxon>
        <taxon>Paraconexibacter</taxon>
    </lineage>
</organism>
<feature type="transmembrane region" description="Helical" evidence="6">
    <location>
        <begin position="152"/>
        <end position="171"/>
    </location>
</feature>
<evidence type="ECO:0000256" key="1">
    <source>
        <dbReference type="ARBA" id="ARBA00004651"/>
    </source>
</evidence>
<keyword evidence="2" id="KW-1003">Cell membrane</keyword>
<evidence type="ECO:0000256" key="3">
    <source>
        <dbReference type="ARBA" id="ARBA00022692"/>
    </source>
</evidence>